<protein>
    <submittedName>
        <fullName evidence="1">Uncharacterized protein</fullName>
    </submittedName>
</protein>
<name>A0AA97PNH1_PYRO3</name>
<organism evidence="1">
    <name type="scientific">Pyricularia oryzae (strain Y34)</name>
    <name type="common">Rice blast fungus</name>
    <name type="synonym">Magnaporthe oryzae</name>
    <dbReference type="NCBI Taxonomy" id="1143189"/>
    <lineage>
        <taxon>Eukaryota</taxon>
        <taxon>Fungi</taxon>
        <taxon>Dikarya</taxon>
        <taxon>Ascomycota</taxon>
        <taxon>Pezizomycotina</taxon>
        <taxon>Sordariomycetes</taxon>
        <taxon>Sordariomycetidae</taxon>
        <taxon>Magnaporthales</taxon>
        <taxon>Pyriculariaceae</taxon>
        <taxon>Pyricularia</taxon>
    </lineage>
</organism>
<dbReference type="EMBL" id="JH793256">
    <property type="protein sequence ID" value="ELQ41206.1"/>
    <property type="molecule type" value="Genomic_DNA"/>
</dbReference>
<accession>A0AA97PNH1</accession>
<sequence>MTSNHPNQTNFVNTRSSCVFISQSNQRHHVAGMKDGYGWDHILGWRSDFVYFLRQGCLEVQSLYEERGNTMCGTSNISTHPYHGTTYKLAYSPGSTGKKTITPCVPTTYFVAKHTERRILAWLSLPRTGDEVGGHTITGNGPAMMIN</sequence>
<dbReference type="Proteomes" id="UP000011086">
    <property type="component" value="Unassembled WGS sequence"/>
</dbReference>
<evidence type="ECO:0000313" key="1">
    <source>
        <dbReference type="EMBL" id="ELQ41206.1"/>
    </source>
</evidence>
<reference evidence="1" key="1">
    <citation type="journal article" date="2012" name="PLoS Genet.">
        <title>Comparative analysis of the genomes of two field isolates of the rice blast fungus Magnaporthe oryzae.</title>
        <authorList>
            <person name="Xue M."/>
            <person name="Yang J."/>
            <person name="Li Z."/>
            <person name="Hu S."/>
            <person name="Yao N."/>
            <person name="Dean R.A."/>
            <person name="Zhao W."/>
            <person name="Shen M."/>
            <person name="Zhang H."/>
            <person name="Li C."/>
            <person name="Liu L."/>
            <person name="Cao L."/>
            <person name="Xu X."/>
            <person name="Xing Y."/>
            <person name="Hsiang T."/>
            <person name="Zhang Z."/>
            <person name="Xu J.R."/>
            <person name="Peng Y.L."/>
        </authorList>
    </citation>
    <scope>NUCLEOTIDE SEQUENCE</scope>
    <source>
        <strain evidence="1">Y34</strain>
    </source>
</reference>
<proteinExistence type="predicted"/>
<gene>
    <name evidence="1" type="ORF">OOU_Y34scaffold00290g3</name>
</gene>
<dbReference type="AlphaFoldDB" id="A0AA97PNH1"/>